<dbReference type="AlphaFoldDB" id="A0A1I7ZUG9"/>
<dbReference type="PROSITE" id="PS50076">
    <property type="entry name" value="DNAJ_2"/>
    <property type="match status" value="1"/>
</dbReference>
<dbReference type="Gene3D" id="1.10.287.110">
    <property type="entry name" value="DnaJ domain"/>
    <property type="match status" value="1"/>
</dbReference>
<dbReference type="InterPro" id="IPR018961">
    <property type="entry name" value="DnaJ_homolog_subfam-C_membr-28"/>
</dbReference>
<dbReference type="SMART" id="SM00271">
    <property type="entry name" value="DnaJ"/>
    <property type="match status" value="1"/>
</dbReference>
<dbReference type="Proteomes" id="UP000095287">
    <property type="component" value="Unplaced"/>
</dbReference>
<sequence>MLQLVRRFASEAASQHRLCQAYATLGLEEGAENVKERFLQLAKKFHPDSGSVEASVDKFIDIKRAYEVIARNTEGTEEQIGVDELIEKTIYDIRHKAPQHRQYLEFEGYGIGPPSKRHKQYQQYRVARAVERASEFIVDKTLAQDSLHEEERNQVVKGVSRAEAYYAKKQKTTNLIDRMVEDMIQSSMKQGGFRNLKGAGKPLKKDETNPYIDDMEMRINKILIRNGFSPPWIMKETEIRDDLNFLREEIRFERAVFLKTRESGERRWNDAVERFQTTVERVNKAIRDFNLIVPSLSRQIFPLNAENELKKALDDVASGGEDSKWMKKASQLFDKWHTVEPTRYEENHVFRDFLKELRNLWRINRS</sequence>
<name>A0A1I7ZUG9_9BILA</name>
<dbReference type="InterPro" id="IPR052573">
    <property type="entry name" value="DnaJ_C_subfamily_28"/>
</dbReference>
<accession>A0A1I7ZUG9</accession>
<dbReference type="InterPro" id="IPR001623">
    <property type="entry name" value="DnaJ_domain"/>
</dbReference>
<proteinExistence type="predicted"/>
<dbReference type="InterPro" id="IPR036869">
    <property type="entry name" value="J_dom_sf"/>
</dbReference>
<evidence type="ECO:0000313" key="3">
    <source>
        <dbReference type="WBParaSite" id="L893_g30037.t1"/>
    </source>
</evidence>
<reference evidence="3" key="1">
    <citation type="submission" date="2016-11" db="UniProtKB">
        <authorList>
            <consortium name="WormBaseParasite"/>
        </authorList>
    </citation>
    <scope>IDENTIFICATION</scope>
</reference>
<dbReference type="PANTHER" id="PTHR39158">
    <property type="entry name" value="OS08G0560600 PROTEIN"/>
    <property type="match status" value="1"/>
</dbReference>
<keyword evidence="2" id="KW-1185">Reference proteome</keyword>
<evidence type="ECO:0000259" key="1">
    <source>
        <dbReference type="PROSITE" id="PS50076"/>
    </source>
</evidence>
<evidence type="ECO:0000313" key="2">
    <source>
        <dbReference type="Proteomes" id="UP000095287"/>
    </source>
</evidence>
<dbReference type="SUPFAM" id="SSF46565">
    <property type="entry name" value="Chaperone J-domain"/>
    <property type="match status" value="1"/>
</dbReference>
<dbReference type="CDD" id="cd06257">
    <property type="entry name" value="DnaJ"/>
    <property type="match status" value="1"/>
</dbReference>
<dbReference type="WBParaSite" id="L893_g30037.t1">
    <property type="protein sequence ID" value="L893_g30037.t1"/>
    <property type="gene ID" value="L893_g30037"/>
</dbReference>
<protein>
    <submittedName>
        <fullName evidence="3">J domain-containing protein</fullName>
    </submittedName>
</protein>
<feature type="domain" description="J" evidence="1">
    <location>
        <begin position="20"/>
        <end position="95"/>
    </location>
</feature>
<organism evidence="2 3">
    <name type="scientific">Steinernema glaseri</name>
    <dbReference type="NCBI Taxonomy" id="37863"/>
    <lineage>
        <taxon>Eukaryota</taxon>
        <taxon>Metazoa</taxon>
        <taxon>Ecdysozoa</taxon>
        <taxon>Nematoda</taxon>
        <taxon>Chromadorea</taxon>
        <taxon>Rhabditida</taxon>
        <taxon>Tylenchina</taxon>
        <taxon>Panagrolaimomorpha</taxon>
        <taxon>Strongyloidoidea</taxon>
        <taxon>Steinernematidae</taxon>
        <taxon>Steinernema</taxon>
    </lineage>
</organism>
<dbReference type="Pfam" id="PF00226">
    <property type="entry name" value="DnaJ"/>
    <property type="match status" value="1"/>
</dbReference>
<dbReference type="PANTHER" id="PTHR39158:SF1">
    <property type="entry name" value="DNAJ HOMOLOG SUBFAMILY C MEMBER 28"/>
    <property type="match status" value="1"/>
</dbReference>
<dbReference type="Pfam" id="PF09350">
    <property type="entry name" value="DJC28_CD"/>
    <property type="match status" value="1"/>
</dbReference>